<dbReference type="EMBL" id="CP034204">
    <property type="protein sequence ID" value="QBZ53502.1"/>
    <property type="molecule type" value="Genomic_DNA"/>
</dbReference>
<proteinExistence type="predicted"/>
<evidence type="ECO:0000313" key="1">
    <source>
        <dbReference type="EMBL" id="QBZ53502.1"/>
    </source>
</evidence>
<feature type="non-terminal residue" evidence="1">
    <location>
        <position position="1"/>
    </location>
</feature>
<evidence type="ECO:0000313" key="2">
    <source>
        <dbReference type="Proteomes" id="UP000294847"/>
    </source>
</evidence>
<organism evidence="1 2">
    <name type="scientific">Pyricularia oryzae</name>
    <name type="common">Rice blast fungus</name>
    <name type="synonym">Magnaporthe oryzae</name>
    <dbReference type="NCBI Taxonomy" id="318829"/>
    <lineage>
        <taxon>Eukaryota</taxon>
        <taxon>Fungi</taxon>
        <taxon>Dikarya</taxon>
        <taxon>Ascomycota</taxon>
        <taxon>Pezizomycotina</taxon>
        <taxon>Sordariomycetes</taxon>
        <taxon>Sordariomycetidae</taxon>
        <taxon>Magnaporthales</taxon>
        <taxon>Pyriculariaceae</taxon>
        <taxon>Pyricularia</taxon>
    </lineage>
</organism>
<gene>
    <name evidence="1" type="ORF">PoMZ_09186</name>
</gene>
<reference evidence="1 2" key="1">
    <citation type="journal article" date="2019" name="Mol. Biol. Evol.">
        <title>Blast fungal genomes show frequent chromosomal changes, gene gains and losses, and effector gene turnover.</title>
        <authorList>
            <person name="Gomez Luciano L.B."/>
            <person name="Jason Tsai I."/>
            <person name="Chuma I."/>
            <person name="Tosa Y."/>
            <person name="Chen Y.H."/>
            <person name="Li J.Y."/>
            <person name="Li M.Y."/>
            <person name="Jade Lu M.Y."/>
            <person name="Nakayashiki H."/>
            <person name="Li W.H."/>
        </authorList>
    </citation>
    <scope>NUCLEOTIDE SEQUENCE [LARGE SCALE GENOMIC DNA]</scope>
    <source>
        <strain evidence="1">MZ5-1-6</strain>
    </source>
</reference>
<name>A0A4P7MWA8_PYROR</name>
<dbReference type="Proteomes" id="UP000294847">
    <property type="component" value="Chromosome 1"/>
</dbReference>
<sequence>FRPFANRKKDSKVNIYNITVYLLRAETLPSARICPSAQTDNNFNAKTLPLTYRKTIFAPAAK</sequence>
<dbReference type="AlphaFoldDB" id="A0A4P7MWA8"/>
<accession>A0A4P7MWA8</accession>
<protein>
    <submittedName>
        <fullName evidence="1">Uncharacterized protein</fullName>
    </submittedName>
</protein>